<proteinExistence type="predicted"/>
<dbReference type="InterPro" id="IPR009014">
    <property type="entry name" value="Transketo_C/PFOR_II"/>
</dbReference>
<sequence length="314" mass="33852">MADVMRDTFARTMHEVGVADPDLLVLVGDISHFALQPFAQACPGRFYNVGILEPTIVSMSAGLASLGLHTVTHTIAPFLIERSLEQIKLDFCYQGIGGTLITVGSAFDYATLGCSHHCYDDISLLRGLPNTEIVYPASPVEFTRLFADTYRNGRLTYFRLPKETHGVDFAEADIVLGKGLRVRPGSDVTLAACGPQLRTALAAADRLAARGIAAEVLYFPTLKPFDGELLAASVARTRRLVCIEEHVEFGGLGDVALRAARHVAGLKSDFLFIPDAFQRGYGTYEEHCRALGFTPENLAARAAALCADTAGESA</sequence>
<dbReference type="Gene3D" id="3.40.50.920">
    <property type="match status" value="1"/>
</dbReference>
<evidence type="ECO:0000313" key="3">
    <source>
        <dbReference type="Proteomes" id="UP000886689"/>
    </source>
</evidence>
<dbReference type="PANTHER" id="PTHR43825:SF1">
    <property type="entry name" value="TRANSKETOLASE-LIKE PYRIMIDINE-BINDING DOMAIN-CONTAINING PROTEIN"/>
    <property type="match status" value="1"/>
</dbReference>
<evidence type="ECO:0000259" key="1">
    <source>
        <dbReference type="SMART" id="SM00861"/>
    </source>
</evidence>
<dbReference type="EMBL" id="JADJUC010000002">
    <property type="protein sequence ID" value="MBK8523002.1"/>
    <property type="molecule type" value="Genomic_DNA"/>
</dbReference>
<gene>
    <name evidence="2" type="ORF">IPL58_02095</name>
</gene>
<dbReference type="InterPro" id="IPR029061">
    <property type="entry name" value="THDP-binding"/>
</dbReference>
<protein>
    <recommendedName>
        <fullName evidence="1">Transketolase-like pyrimidine-binding domain-containing protein</fullName>
    </recommendedName>
</protein>
<dbReference type="Pfam" id="PF02779">
    <property type="entry name" value="Transket_pyr"/>
    <property type="match status" value="1"/>
</dbReference>
<comment type="caution">
    <text evidence="2">The sequence shown here is derived from an EMBL/GenBank/DDBJ whole genome shotgun (WGS) entry which is preliminary data.</text>
</comment>
<evidence type="ECO:0000313" key="2">
    <source>
        <dbReference type="EMBL" id="MBK8523002.1"/>
    </source>
</evidence>
<dbReference type="InterPro" id="IPR033248">
    <property type="entry name" value="Transketolase_C"/>
</dbReference>
<name>A0A9D7PQR2_9PROT</name>
<dbReference type="InterPro" id="IPR005475">
    <property type="entry name" value="Transketolase-like_Pyr-bd"/>
</dbReference>
<dbReference type="Pfam" id="PF02780">
    <property type="entry name" value="Transketolase_C"/>
    <property type="match status" value="1"/>
</dbReference>
<reference evidence="2" key="1">
    <citation type="submission" date="2020-10" db="EMBL/GenBank/DDBJ databases">
        <title>Connecting structure to function with the recovery of over 1000 high-quality activated sludge metagenome-assembled genomes encoding full-length rRNA genes using long-read sequencing.</title>
        <authorList>
            <person name="Singleton C.M."/>
            <person name="Petriglieri F."/>
            <person name="Kristensen J.M."/>
            <person name="Kirkegaard R.H."/>
            <person name="Michaelsen T.Y."/>
            <person name="Andersen M.H."/>
            <person name="Karst S.M."/>
            <person name="Dueholm M.S."/>
            <person name="Nielsen P.H."/>
            <person name="Albertsen M."/>
        </authorList>
    </citation>
    <scope>NUCLEOTIDE SEQUENCE</scope>
    <source>
        <strain evidence="2">Hirt_18-Q3-R61-65_BATAC.395</strain>
    </source>
</reference>
<feature type="domain" description="Transketolase-like pyrimidine-binding" evidence="1">
    <location>
        <begin position="3"/>
        <end position="167"/>
    </location>
</feature>
<dbReference type="CDD" id="cd07033">
    <property type="entry name" value="TPP_PYR_DXS_TK_like"/>
    <property type="match status" value="1"/>
</dbReference>
<organism evidence="2 3">
    <name type="scientific">Candidatus Proximibacter danicus</name>
    <dbReference type="NCBI Taxonomy" id="2954365"/>
    <lineage>
        <taxon>Bacteria</taxon>
        <taxon>Pseudomonadati</taxon>
        <taxon>Pseudomonadota</taxon>
        <taxon>Betaproteobacteria</taxon>
        <taxon>Candidatus Proximibacter</taxon>
    </lineage>
</organism>
<dbReference type="InterPro" id="IPR051157">
    <property type="entry name" value="PDH/Transketolase"/>
</dbReference>
<dbReference type="SMART" id="SM00861">
    <property type="entry name" value="Transket_pyr"/>
    <property type="match status" value="1"/>
</dbReference>
<dbReference type="PANTHER" id="PTHR43825">
    <property type="entry name" value="PYRUVATE DEHYDROGENASE E1 COMPONENT"/>
    <property type="match status" value="1"/>
</dbReference>
<accession>A0A9D7PQR2</accession>
<dbReference type="SUPFAM" id="SSF52922">
    <property type="entry name" value="TK C-terminal domain-like"/>
    <property type="match status" value="1"/>
</dbReference>
<dbReference type="Gene3D" id="3.40.50.970">
    <property type="match status" value="1"/>
</dbReference>
<dbReference type="AlphaFoldDB" id="A0A9D7PQR2"/>
<dbReference type="SUPFAM" id="SSF52518">
    <property type="entry name" value="Thiamin diphosphate-binding fold (THDP-binding)"/>
    <property type="match status" value="1"/>
</dbReference>
<dbReference type="Proteomes" id="UP000886689">
    <property type="component" value="Unassembled WGS sequence"/>
</dbReference>